<dbReference type="PANTHER" id="PTHR38104">
    <property type="match status" value="1"/>
</dbReference>
<dbReference type="Gene3D" id="1.10.10.880">
    <property type="entry name" value="Anti sigma-E protein RseA, N-terminal domain"/>
    <property type="match status" value="1"/>
</dbReference>
<organism evidence="2 3">
    <name type="scientific">Cupriavidus alkaliphilus</name>
    <dbReference type="NCBI Taxonomy" id="942866"/>
    <lineage>
        <taxon>Bacteria</taxon>
        <taxon>Pseudomonadati</taxon>
        <taxon>Pseudomonadota</taxon>
        <taxon>Betaproteobacteria</taxon>
        <taxon>Burkholderiales</taxon>
        <taxon>Burkholderiaceae</taxon>
        <taxon>Cupriavidus</taxon>
    </lineage>
</organism>
<gene>
    <name evidence="2" type="ORF">FHX61_000791</name>
</gene>
<reference evidence="2 3" key="1">
    <citation type="submission" date="2020-08" db="EMBL/GenBank/DDBJ databases">
        <title>Genomic Encyclopedia of Type Strains, Phase IV (KMG-V): Genome sequencing to study the core and pangenomes of soil and plant-associated prokaryotes.</title>
        <authorList>
            <person name="Whitman W."/>
        </authorList>
    </citation>
    <scope>NUCLEOTIDE SEQUENCE [LARGE SCALE GENOMIC DNA]</scope>
    <source>
        <strain evidence="2 3">SLV-2362</strain>
    </source>
</reference>
<dbReference type="InterPro" id="IPR036147">
    <property type="entry name" value="Anti-sigma_E_RseA_N_sf"/>
</dbReference>
<dbReference type="GO" id="GO:0016989">
    <property type="term" value="F:sigma factor antagonist activity"/>
    <property type="evidence" value="ECO:0007669"/>
    <property type="project" value="InterPro"/>
</dbReference>
<evidence type="ECO:0000313" key="2">
    <source>
        <dbReference type="EMBL" id="MBB3006175.1"/>
    </source>
</evidence>
<comment type="caution">
    <text evidence="2">The sequence shown here is derived from an EMBL/GenBank/DDBJ whole genome shotgun (WGS) entry which is preliminary data.</text>
</comment>
<accession>A0A7W4V854</accession>
<protein>
    <submittedName>
        <fullName evidence="2">Sigma-E factor negative regulatory protein RseA</fullName>
    </submittedName>
</protein>
<dbReference type="EMBL" id="JACHWF010000001">
    <property type="protein sequence ID" value="MBB3006175.1"/>
    <property type="molecule type" value="Genomic_DNA"/>
</dbReference>
<dbReference type="InterPro" id="IPR005572">
    <property type="entry name" value="Anti-sigma_E_RseA_N"/>
</dbReference>
<dbReference type="SUPFAM" id="SSF89069">
    <property type="entry name" value="N-terminal, cytoplasmic domain of anti-sigmaE factor RseA"/>
    <property type="match status" value="1"/>
</dbReference>
<sequence>MAVQVVEKNVVRPALQPIPASISDSSNGIIGVQWNVLGWEMGQAHKQSVHVVEAAEQISVLMDGELAPHEVDAVLDLAKSEAGLSDWTTYQLIGDALRSEDLTQAGSTADFLSRFSARLEAEPHVLVPAVAQAGARHRLLVRPSWVRRVMPGTAIAAAVAAVSWVVVPQMRGPATVGTPDAVVARAEQPAAGQAAGIVTVAADAPQMIRDPRLDEYLRAHRTSVATDAFVPTMRTVANGANFTQENTQE</sequence>
<dbReference type="PANTHER" id="PTHR38104:SF1">
    <property type="entry name" value="ANTI-SIGMA-E FACTOR RSEA"/>
    <property type="match status" value="1"/>
</dbReference>
<dbReference type="Proteomes" id="UP000578036">
    <property type="component" value="Unassembled WGS sequence"/>
</dbReference>
<feature type="domain" description="Anti sigma-E protein RseA N-terminal" evidence="1">
    <location>
        <begin position="55"/>
        <end position="131"/>
    </location>
</feature>
<name>A0A7W4V854_9BURK</name>
<evidence type="ECO:0000313" key="3">
    <source>
        <dbReference type="Proteomes" id="UP000578036"/>
    </source>
</evidence>
<dbReference type="Pfam" id="PF03872">
    <property type="entry name" value="RseA_N"/>
    <property type="match status" value="1"/>
</dbReference>
<evidence type="ECO:0000259" key="1">
    <source>
        <dbReference type="Pfam" id="PF03872"/>
    </source>
</evidence>
<keyword evidence="3" id="KW-1185">Reference proteome</keyword>
<dbReference type="CDD" id="cd16328">
    <property type="entry name" value="RseA_N"/>
    <property type="match status" value="1"/>
</dbReference>
<proteinExistence type="predicted"/>
<dbReference type="AlphaFoldDB" id="A0A7W4V854"/>
<dbReference type="InterPro" id="IPR052383">
    <property type="entry name" value="Anti-sigma-E_RseA-like"/>
</dbReference>